<name>A0A1I1S6F7_9RHOB</name>
<evidence type="ECO:0000256" key="1">
    <source>
        <dbReference type="SAM" id="MobiDB-lite"/>
    </source>
</evidence>
<keyword evidence="3" id="KW-1185">Reference proteome</keyword>
<dbReference type="AlphaFoldDB" id="A0A1I1S6F7"/>
<feature type="region of interest" description="Disordered" evidence="1">
    <location>
        <begin position="88"/>
        <end position="116"/>
    </location>
</feature>
<sequence length="249" mass="27049">MPVASVTDRVRSAAGTGSPRSSRRPWRPATSNGCRSSWQPVGRWMDSELHLTPTNDGPSTTGRGDGVQIGRLLQHPVKRFAATITKASGVSDRDQGTGLRVGETGPDRANLKTRKEKARVPDVDDLIVRNGGAITWLSCPHRFNHAERQRCQSVQRDTGTHNKASSLDDIHQISAGMRSGEHRPRETASRPFGVGAGAQPLPHNPRKQRKNPAIAGSGDRFSRGKWRRGRDRGRTFSRSIGSTGAQSAA</sequence>
<dbReference type="Proteomes" id="UP000325289">
    <property type="component" value="Unassembled WGS sequence"/>
</dbReference>
<feature type="compositionally biased region" description="Basic and acidic residues" evidence="1">
    <location>
        <begin position="179"/>
        <end position="188"/>
    </location>
</feature>
<feature type="region of interest" description="Disordered" evidence="1">
    <location>
        <begin position="1"/>
        <end position="41"/>
    </location>
</feature>
<feature type="region of interest" description="Disordered" evidence="1">
    <location>
        <begin position="177"/>
        <end position="249"/>
    </location>
</feature>
<organism evidence="2 3">
    <name type="scientific">Roseivivax sediminis</name>
    <dbReference type="NCBI Taxonomy" id="936889"/>
    <lineage>
        <taxon>Bacteria</taxon>
        <taxon>Pseudomonadati</taxon>
        <taxon>Pseudomonadota</taxon>
        <taxon>Alphaproteobacteria</taxon>
        <taxon>Rhodobacterales</taxon>
        <taxon>Roseobacteraceae</taxon>
        <taxon>Roseivivax</taxon>
    </lineage>
</organism>
<evidence type="ECO:0000313" key="3">
    <source>
        <dbReference type="Proteomes" id="UP000325289"/>
    </source>
</evidence>
<reference evidence="2 3" key="1">
    <citation type="submission" date="2016-10" db="EMBL/GenBank/DDBJ databases">
        <authorList>
            <person name="Varghese N."/>
            <person name="Submissions S."/>
        </authorList>
    </citation>
    <scope>NUCLEOTIDE SEQUENCE [LARGE SCALE GENOMIC DNA]</scope>
    <source>
        <strain evidence="3">YIM D21,KCTC 23444,ACCC 10710</strain>
    </source>
</reference>
<gene>
    <name evidence="2" type="ORF">SAMN04515678_1011</name>
</gene>
<accession>A0A1I1S6F7</accession>
<dbReference type="EMBL" id="FOMS01000001">
    <property type="protein sequence ID" value="SFD42089.1"/>
    <property type="molecule type" value="Genomic_DNA"/>
</dbReference>
<feature type="compositionally biased region" description="Polar residues" evidence="1">
    <location>
        <begin position="240"/>
        <end position="249"/>
    </location>
</feature>
<protein>
    <submittedName>
        <fullName evidence="2">Uncharacterized protein</fullName>
    </submittedName>
</protein>
<proteinExistence type="predicted"/>
<evidence type="ECO:0000313" key="2">
    <source>
        <dbReference type="EMBL" id="SFD42089.1"/>
    </source>
</evidence>